<accession>A0A845AZ82</accession>
<dbReference type="Pfam" id="PF00494">
    <property type="entry name" value="SQS_PSY"/>
    <property type="match status" value="1"/>
</dbReference>
<sequence length="219" mass="23204">MLFDPADLPDAQRLAWAYANAASRPPLSILFALDLRLADIVRSIREPLLAQMRLAWWRDELAKSPESRPKGEPLLAAIGEVWAGEEKGLRALVDGWEELLAEPPLPAATADNFAAGRAAAFAAAARIAGGAGDDTAVTLAAKRWALADLASKTSDLDEKAEVVATGLELGTDPVRLSRAMRPLLVLDGLARASLAAGGTPLMQGRRNILAAMRLGLLGR</sequence>
<keyword evidence="2" id="KW-1185">Reference proteome</keyword>
<dbReference type="AlphaFoldDB" id="A0A845AZ82"/>
<evidence type="ECO:0000313" key="2">
    <source>
        <dbReference type="Proteomes" id="UP000431922"/>
    </source>
</evidence>
<dbReference type="InterPro" id="IPR008949">
    <property type="entry name" value="Isoprenoid_synthase_dom_sf"/>
</dbReference>
<dbReference type="EMBL" id="WTYL01000001">
    <property type="protein sequence ID" value="MXP43575.1"/>
    <property type="molecule type" value="Genomic_DNA"/>
</dbReference>
<evidence type="ECO:0008006" key="3">
    <source>
        <dbReference type="Google" id="ProtNLM"/>
    </source>
</evidence>
<dbReference type="Proteomes" id="UP000431922">
    <property type="component" value="Unassembled WGS sequence"/>
</dbReference>
<dbReference type="SUPFAM" id="SSF48576">
    <property type="entry name" value="Terpenoid synthases"/>
    <property type="match status" value="1"/>
</dbReference>
<dbReference type="InterPro" id="IPR002060">
    <property type="entry name" value="Squ/phyt_synthse"/>
</dbReference>
<protein>
    <recommendedName>
        <fullName evidence="3">Phytoene synthase</fullName>
    </recommendedName>
</protein>
<comment type="caution">
    <text evidence="1">The sequence shown here is derived from an EMBL/GenBank/DDBJ whole genome shotgun (WGS) entry which is preliminary data.</text>
</comment>
<gene>
    <name evidence="1" type="ORF">GRI65_03775</name>
</gene>
<proteinExistence type="predicted"/>
<dbReference type="RefSeq" id="WP_160755165.1">
    <property type="nucleotide sequence ID" value="NZ_WTYL01000001.1"/>
</dbReference>
<name>A0A845AZ82_9SPHN</name>
<organism evidence="1 2">
    <name type="scientific">Allopontixanthobacter sediminis</name>
    <dbReference type="NCBI Taxonomy" id="1689985"/>
    <lineage>
        <taxon>Bacteria</taxon>
        <taxon>Pseudomonadati</taxon>
        <taxon>Pseudomonadota</taxon>
        <taxon>Alphaproteobacteria</taxon>
        <taxon>Sphingomonadales</taxon>
        <taxon>Erythrobacteraceae</taxon>
        <taxon>Allopontixanthobacter</taxon>
    </lineage>
</organism>
<evidence type="ECO:0000313" key="1">
    <source>
        <dbReference type="EMBL" id="MXP43575.1"/>
    </source>
</evidence>
<dbReference type="OrthoDB" id="9814909at2"/>
<reference evidence="1 2" key="1">
    <citation type="submission" date="2019-12" db="EMBL/GenBank/DDBJ databases">
        <title>Genomic-based taxomic classification of the family Erythrobacteraceae.</title>
        <authorList>
            <person name="Xu L."/>
        </authorList>
    </citation>
    <scope>NUCLEOTIDE SEQUENCE [LARGE SCALE GENOMIC DNA]</scope>
    <source>
        <strain evidence="1 2">KCTC 42453</strain>
    </source>
</reference>